<proteinExistence type="predicted"/>
<sequence>MLQGVWSESGRKEVEVEVTDRNVKGESVTAVLARLYGKSQIPFTPTLAPSHLATALYFQDDFFATQSTNYILRTLSYETVLAYFLFSDSSYYGNHSEKILNACVEMLCREGSKGGRKGIEIFARLPWKWCERILGSDCFWCDGEVERVTFIGQVLEARLGIATAIEEQHPGLSTELDRGGKRSGGDEREVLNDNDGIQTEGETESEDEDCLVTLLEHTFNMASFSDIPIPPLHGNASEQFSRLLSYGPVYTHMSYGDIHDLKNQFSDLYFDAGIRPDPLLLKEAFWNAQDLQHRIRTSQESGTHLQLDAEDIQYFHSNVSAQCEVTEAESEEEDICESETGSQDEMESEDNTPNLPYPQHLNLQLPTPPSTPPRLRHTPTSNLLSIPQFDTEKIDTHTILPLLKSPYPHLHTRYPPFRCGITFPKVPAVLHTEKLLSKPFTYAGSTWQVYIQHDGFDAKFPRHHATVPTKLGIYLQRIENTEELKPEYEDKREKPHIYFTLHLYFPKNTYLLQSKPDEFKLRQSWGWRSHKMFADAFDEEDVDSVREEMRRFGGRCRVARTADILEDGKVGETSENGRKWLRVVVVMGVV</sequence>
<reference evidence="2" key="1">
    <citation type="submission" date="2020-05" db="EMBL/GenBank/DDBJ databases">
        <title>Phylogenomic resolution of chytrid fungi.</title>
        <authorList>
            <person name="Stajich J.E."/>
            <person name="Amses K."/>
            <person name="Simmons R."/>
            <person name="Seto K."/>
            <person name="Myers J."/>
            <person name="Bonds A."/>
            <person name="Quandt C.A."/>
            <person name="Barry K."/>
            <person name="Liu P."/>
            <person name="Grigoriev I."/>
            <person name="Longcore J.E."/>
            <person name="James T.Y."/>
        </authorList>
    </citation>
    <scope>NUCLEOTIDE SEQUENCE</scope>
    <source>
        <strain evidence="2">JEL0318</strain>
    </source>
</reference>
<keyword evidence="3" id="KW-1185">Reference proteome</keyword>
<evidence type="ECO:0000313" key="2">
    <source>
        <dbReference type="EMBL" id="KAJ3057072.1"/>
    </source>
</evidence>
<dbReference type="Proteomes" id="UP001212841">
    <property type="component" value="Unassembled WGS sequence"/>
</dbReference>
<feature type="compositionally biased region" description="Basic and acidic residues" evidence="1">
    <location>
        <begin position="175"/>
        <end position="191"/>
    </location>
</feature>
<feature type="region of interest" description="Disordered" evidence="1">
    <location>
        <begin position="326"/>
        <end position="376"/>
    </location>
</feature>
<feature type="compositionally biased region" description="Acidic residues" evidence="1">
    <location>
        <begin position="326"/>
        <end position="350"/>
    </location>
</feature>
<dbReference type="EMBL" id="JADGJD010000012">
    <property type="protein sequence ID" value="KAJ3057072.1"/>
    <property type="molecule type" value="Genomic_DNA"/>
</dbReference>
<dbReference type="AlphaFoldDB" id="A0AAD5X6E5"/>
<feature type="region of interest" description="Disordered" evidence="1">
    <location>
        <begin position="172"/>
        <end position="203"/>
    </location>
</feature>
<evidence type="ECO:0000256" key="1">
    <source>
        <dbReference type="SAM" id="MobiDB-lite"/>
    </source>
</evidence>
<dbReference type="PANTHER" id="PTHR47369">
    <property type="entry name" value="BTB/POZ DOMAIN-CONTAINING PROTEIN"/>
    <property type="match status" value="1"/>
</dbReference>
<comment type="caution">
    <text evidence="2">The sequence shown here is derived from an EMBL/GenBank/DDBJ whole genome shotgun (WGS) entry which is preliminary data.</text>
</comment>
<evidence type="ECO:0000313" key="3">
    <source>
        <dbReference type="Proteomes" id="UP001212841"/>
    </source>
</evidence>
<protein>
    <submittedName>
        <fullName evidence="2">Uncharacterized protein</fullName>
    </submittedName>
</protein>
<name>A0AAD5X6E5_9FUNG</name>
<gene>
    <name evidence="2" type="ORF">HK097_001041</name>
</gene>
<organism evidence="2 3">
    <name type="scientific">Rhizophlyctis rosea</name>
    <dbReference type="NCBI Taxonomy" id="64517"/>
    <lineage>
        <taxon>Eukaryota</taxon>
        <taxon>Fungi</taxon>
        <taxon>Fungi incertae sedis</taxon>
        <taxon>Chytridiomycota</taxon>
        <taxon>Chytridiomycota incertae sedis</taxon>
        <taxon>Chytridiomycetes</taxon>
        <taxon>Rhizophlyctidales</taxon>
        <taxon>Rhizophlyctidaceae</taxon>
        <taxon>Rhizophlyctis</taxon>
    </lineage>
</organism>
<accession>A0AAD5X6E5</accession>
<dbReference type="PANTHER" id="PTHR47369:SF1">
    <property type="entry name" value="BTB_POZ DOMAIN-CONTAINING PROTEIN"/>
    <property type="match status" value="1"/>
</dbReference>